<evidence type="ECO:0000313" key="11">
    <source>
        <dbReference type="Proteomes" id="UP000488956"/>
    </source>
</evidence>
<reference evidence="7 8" key="1">
    <citation type="submission" date="2018-08" db="EMBL/GenBank/DDBJ databases">
        <title>Genomic investigation of the strawberry pathogen Phytophthora fragariae indicates pathogenicity is determined by transcriptional variation in three key races.</title>
        <authorList>
            <person name="Adams T.M."/>
            <person name="Armitage A.D."/>
            <person name="Sobczyk M.K."/>
            <person name="Bates H.J."/>
            <person name="Dunwell J.M."/>
            <person name="Nellist C.F."/>
            <person name="Harrison R.J."/>
        </authorList>
    </citation>
    <scope>NUCLEOTIDE SEQUENCE [LARGE SCALE GENOMIC DNA]</scope>
    <source>
        <strain evidence="6 9">A4</strain>
        <strain evidence="5 8">NOV-27</strain>
        <strain evidence="4 10">NOV-71</strain>
        <strain evidence="2 7">NOV-9</strain>
        <strain evidence="3 11">ONT-3</strain>
    </source>
</reference>
<dbReference type="EMBL" id="QXFZ01000418">
    <property type="protein sequence ID" value="KAE9117250.1"/>
    <property type="molecule type" value="Genomic_DNA"/>
</dbReference>
<dbReference type="Proteomes" id="UP000437068">
    <property type="component" value="Unassembled WGS sequence"/>
</dbReference>
<evidence type="ECO:0000313" key="2">
    <source>
        <dbReference type="EMBL" id="KAE8939018.1"/>
    </source>
</evidence>
<protein>
    <submittedName>
        <fullName evidence="4">Uncharacterized protein</fullName>
    </submittedName>
</protein>
<dbReference type="EMBL" id="QXGE01000790">
    <property type="protein sequence ID" value="KAE9303693.1"/>
    <property type="molecule type" value="Genomic_DNA"/>
</dbReference>
<dbReference type="AlphaFoldDB" id="A0A6A3SHW3"/>
<dbReference type="EMBL" id="QXFX01000715">
    <property type="protein sequence ID" value="KAE9106275.1"/>
    <property type="molecule type" value="Genomic_DNA"/>
</dbReference>
<organism evidence="4 10">
    <name type="scientific">Phytophthora fragariae</name>
    <dbReference type="NCBI Taxonomy" id="53985"/>
    <lineage>
        <taxon>Eukaryota</taxon>
        <taxon>Sar</taxon>
        <taxon>Stramenopiles</taxon>
        <taxon>Oomycota</taxon>
        <taxon>Peronosporomycetes</taxon>
        <taxon>Peronosporales</taxon>
        <taxon>Peronosporaceae</taxon>
        <taxon>Phytophthora</taxon>
    </lineage>
</organism>
<gene>
    <name evidence="6" type="ORF">PF001_g13434</name>
    <name evidence="5" type="ORF">PF005_g13941</name>
    <name evidence="4" type="ORF">PF007_g9357</name>
    <name evidence="2" type="ORF">PF009_g11125</name>
    <name evidence="3" type="ORF">PF010_g12682</name>
</gene>
<feature type="region of interest" description="Disordered" evidence="1">
    <location>
        <begin position="49"/>
        <end position="76"/>
    </location>
</feature>
<evidence type="ECO:0000313" key="7">
    <source>
        <dbReference type="Proteomes" id="UP000429523"/>
    </source>
</evidence>
<dbReference type="Proteomes" id="UP000433483">
    <property type="component" value="Unassembled WGS sequence"/>
</dbReference>
<evidence type="ECO:0000313" key="4">
    <source>
        <dbReference type="EMBL" id="KAE9117250.1"/>
    </source>
</evidence>
<evidence type="ECO:0000313" key="9">
    <source>
        <dbReference type="Proteomes" id="UP000437068"/>
    </source>
</evidence>
<comment type="caution">
    <text evidence="4">The sequence shown here is derived from an EMBL/GenBank/DDBJ whole genome shotgun (WGS) entry which is preliminary data.</text>
</comment>
<proteinExistence type="predicted"/>
<name>A0A6A3SHW3_9STRA</name>
<evidence type="ECO:0000313" key="10">
    <source>
        <dbReference type="Proteomes" id="UP000441208"/>
    </source>
</evidence>
<evidence type="ECO:0000313" key="8">
    <source>
        <dbReference type="Proteomes" id="UP000433483"/>
    </source>
</evidence>
<keyword evidence="8" id="KW-1185">Reference proteome</keyword>
<dbReference type="Proteomes" id="UP000441208">
    <property type="component" value="Unassembled WGS sequence"/>
</dbReference>
<evidence type="ECO:0000313" key="6">
    <source>
        <dbReference type="EMBL" id="KAE9303693.1"/>
    </source>
</evidence>
<evidence type="ECO:0000256" key="1">
    <source>
        <dbReference type="SAM" id="MobiDB-lite"/>
    </source>
</evidence>
<sequence length="170" mass="18895">MSPMDQVDRFCDGLKSESRKEMVYLRCSTLAEAIAATQAFERTYFQSSTDRGRSGYASQRGPAHRAANDGATPMDIPAVDTRSISKEQFRRQNLCFYCKRDDHRISNSEFWTSGKRASSADADLSGVSIERTISSQPPTVQMDTTILELSTSEMTGTPRNALSVSLCCRK</sequence>
<evidence type="ECO:0000313" key="5">
    <source>
        <dbReference type="EMBL" id="KAE9204051.1"/>
    </source>
</evidence>
<evidence type="ECO:0000313" key="3">
    <source>
        <dbReference type="EMBL" id="KAE9106275.1"/>
    </source>
</evidence>
<dbReference type="EMBL" id="QXGF01000518">
    <property type="protein sequence ID" value="KAE8939018.1"/>
    <property type="molecule type" value="Genomic_DNA"/>
</dbReference>
<dbReference type="Proteomes" id="UP000429523">
    <property type="component" value="Unassembled WGS sequence"/>
</dbReference>
<dbReference type="EMBL" id="QXGB01000798">
    <property type="protein sequence ID" value="KAE9204051.1"/>
    <property type="molecule type" value="Genomic_DNA"/>
</dbReference>
<dbReference type="Proteomes" id="UP000488956">
    <property type="component" value="Unassembled WGS sequence"/>
</dbReference>
<dbReference type="OrthoDB" id="165129at2759"/>
<accession>A0A6A3SHW3</accession>